<keyword evidence="7" id="KW-1185">Reference proteome</keyword>
<dbReference type="RefSeq" id="WP_071856460.1">
    <property type="nucleotide sequence ID" value="NZ_JBHSHK010000005.1"/>
</dbReference>
<comment type="cofactor">
    <cofactor evidence="3">
        <name>pyridoxal 5'-phosphate</name>
        <dbReference type="ChEBI" id="CHEBI:597326"/>
    </cofactor>
</comment>
<dbReference type="Pfam" id="PF01168">
    <property type="entry name" value="Ala_racemase_N"/>
    <property type="match status" value="1"/>
</dbReference>
<evidence type="ECO:0000256" key="4">
    <source>
        <dbReference type="RuleBase" id="RU004514"/>
    </source>
</evidence>
<comment type="function">
    <text evidence="2">Pyridoxal 5'-phosphate (PLP)-binding protein, which is involved in PLP homeostasis.</text>
</comment>
<comment type="similarity">
    <text evidence="2 4">Belongs to the pyridoxal phosphate-binding protein YggS/PROSC family.</text>
</comment>
<sequence length="226" mass="25275">MIAENLHRIEQEIQESCALVSRKPEAVTLVAVTKSVDSNAAEELIKLGVGDVAENRVDKLLEKKQALTDYPQVKWHLIGNLQRRKVKLIINEIDYFHALDSLRLAQEIQKRAEHQINCFIEVNVSGEESKQGITPAELPAFIEALAELDKLTIVGLMTMAPYEASQAEIRAVFANLKQLQVQMKELNLPYAPCKELSMGMSQDFSLAIEEGATFVRVGTALFKEGR</sequence>
<keyword evidence="1 2" id="KW-0663">Pyridoxal phosphate</keyword>
<evidence type="ECO:0000256" key="3">
    <source>
        <dbReference type="PIRSR" id="PIRSR004848-1"/>
    </source>
</evidence>
<protein>
    <recommendedName>
        <fullName evidence="2">Pyridoxal phosphate homeostasis protein</fullName>
        <shortName evidence="2">PLP homeostasis protein</shortName>
    </recommendedName>
</protein>
<dbReference type="EMBL" id="JXKQ01000001">
    <property type="protein sequence ID" value="OJG46789.1"/>
    <property type="molecule type" value="Genomic_DNA"/>
</dbReference>
<dbReference type="NCBIfam" id="TIGR00044">
    <property type="entry name" value="YggS family pyridoxal phosphate-dependent enzyme"/>
    <property type="match status" value="1"/>
</dbReference>
<accession>A0A1L8TR41</accession>
<evidence type="ECO:0000256" key="1">
    <source>
        <dbReference type="ARBA" id="ARBA00022898"/>
    </source>
</evidence>
<evidence type="ECO:0000313" key="7">
    <source>
        <dbReference type="Proteomes" id="UP000182077"/>
    </source>
</evidence>
<feature type="modified residue" description="N6-(pyridoxal phosphate)lysine" evidence="2 3">
    <location>
        <position position="34"/>
    </location>
</feature>
<evidence type="ECO:0000256" key="2">
    <source>
        <dbReference type="HAMAP-Rule" id="MF_02087"/>
    </source>
</evidence>
<dbReference type="Gene3D" id="3.20.20.10">
    <property type="entry name" value="Alanine racemase"/>
    <property type="match status" value="1"/>
</dbReference>
<dbReference type="InterPro" id="IPR011078">
    <property type="entry name" value="PyrdxlP_homeostasis"/>
</dbReference>
<dbReference type="InterPro" id="IPR001608">
    <property type="entry name" value="Ala_racemase_N"/>
</dbReference>
<feature type="domain" description="Alanine racemase N-terminal" evidence="5">
    <location>
        <begin position="11"/>
        <end position="223"/>
    </location>
</feature>
<dbReference type="GO" id="GO:0030170">
    <property type="term" value="F:pyridoxal phosphate binding"/>
    <property type="evidence" value="ECO:0007669"/>
    <property type="project" value="UniProtKB-UniRule"/>
</dbReference>
<organism evidence="6 7">
    <name type="scientific">Enterococcus hermanniensis</name>
    <dbReference type="NCBI Taxonomy" id="249189"/>
    <lineage>
        <taxon>Bacteria</taxon>
        <taxon>Bacillati</taxon>
        <taxon>Bacillota</taxon>
        <taxon>Bacilli</taxon>
        <taxon>Lactobacillales</taxon>
        <taxon>Enterococcaceae</taxon>
        <taxon>Enterococcus</taxon>
    </lineage>
</organism>
<evidence type="ECO:0000259" key="5">
    <source>
        <dbReference type="Pfam" id="PF01168"/>
    </source>
</evidence>
<name>A0A1L8TR41_9ENTE</name>
<dbReference type="FunFam" id="3.20.20.10:FF:000011">
    <property type="entry name" value="Pyridoxal phosphate homeostasis protein"/>
    <property type="match status" value="1"/>
</dbReference>
<dbReference type="AlphaFoldDB" id="A0A1L8TR41"/>
<dbReference type="STRING" id="249189.RV04_GL000036"/>
<dbReference type="PIRSF" id="PIRSF004848">
    <property type="entry name" value="YBL036c_PLPDEIII"/>
    <property type="match status" value="1"/>
</dbReference>
<dbReference type="SUPFAM" id="SSF51419">
    <property type="entry name" value="PLP-binding barrel"/>
    <property type="match status" value="1"/>
</dbReference>
<dbReference type="PANTHER" id="PTHR10146">
    <property type="entry name" value="PROLINE SYNTHETASE CO-TRANSCRIBED BACTERIAL HOMOLOG PROTEIN"/>
    <property type="match status" value="1"/>
</dbReference>
<dbReference type="HAMAP" id="MF_02087">
    <property type="entry name" value="PLP_homeostasis"/>
    <property type="match status" value="1"/>
</dbReference>
<dbReference type="OrthoDB" id="9804072at2"/>
<comment type="caution">
    <text evidence="6">The sequence shown here is derived from an EMBL/GenBank/DDBJ whole genome shotgun (WGS) entry which is preliminary data.</text>
</comment>
<dbReference type="PANTHER" id="PTHR10146:SF14">
    <property type="entry name" value="PYRIDOXAL PHOSPHATE HOMEOSTASIS PROTEIN"/>
    <property type="match status" value="1"/>
</dbReference>
<reference evidence="6 7" key="1">
    <citation type="submission" date="2014-12" db="EMBL/GenBank/DDBJ databases">
        <title>Draft genome sequences of 29 type strains of Enterococci.</title>
        <authorList>
            <person name="Zhong Z."/>
            <person name="Sun Z."/>
            <person name="Liu W."/>
            <person name="Zhang W."/>
            <person name="Zhang H."/>
        </authorList>
    </citation>
    <scope>NUCLEOTIDE SEQUENCE [LARGE SCALE GENOMIC DNA]</scope>
    <source>
        <strain evidence="6 7">DSM 17122</strain>
    </source>
</reference>
<dbReference type="Proteomes" id="UP000182077">
    <property type="component" value="Unassembled WGS sequence"/>
</dbReference>
<gene>
    <name evidence="6" type="ORF">RV04_GL000036</name>
</gene>
<evidence type="ECO:0000313" key="6">
    <source>
        <dbReference type="EMBL" id="OJG46789.1"/>
    </source>
</evidence>
<dbReference type="CDD" id="cd00635">
    <property type="entry name" value="PLPDE_III_YBL036c_like"/>
    <property type="match status" value="1"/>
</dbReference>
<dbReference type="InterPro" id="IPR029066">
    <property type="entry name" value="PLP-binding_barrel"/>
</dbReference>
<proteinExistence type="inferred from homology"/>